<evidence type="ECO:0000313" key="2">
    <source>
        <dbReference type="Proteomes" id="UP001152531"/>
    </source>
</evidence>
<proteinExistence type="predicted"/>
<dbReference type="EMBL" id="CALSDN010000003">
    <property type="protein sequence ID" value="CAH6720197.1"/>
    <property type="molecule type" value="Genomic_DNA"/>
</dbReference>
<organism evidence="1 2">
    <name type="scientific">[Candida] jaroonii</name>
    <dbReference type="NCBI Taxonomy" id="467808"/>
    <lineage>
        <taxon>Eukaryota</taxon>
        <taxon>Fungi</taxon>
        <taxon>Dikarya</taxon>
        <taxon>Ascomycota</taxon>
        <taxon>Saccharomycotina</taxon>
        <taxon>Pichiomycetes</taxon>
        <taxon>Debaryomycetaceae</taxon>
        <taxon>Yamadazyma</taxon>
    </lineage>
</organism>
<reference evidence="1" key="1">
    <citation type="submission" date="2022-06" db="EMBL/GenBank/DDBJ databases">
        <authorList>
            <person name="Legras J.-L."/>
            <person name="Devillers H."/>
            <person name="Grondin C."/>
        </authorList>
    </citation>
    <scope>NUCLEOTIDE SEQUENCE</scope>
    <source>
        <strain evidence="1">CLIB 1444</strain>
    </source>
</reference>
<protein>
    <submittedName>
        <fullName evidence="1">Eukaryotic translation initiation factor 3 subunit G</fullName>
    </submittedName>
</protein>
<keyword evidence="1" id="KW-0396">Initiation factor</keyword>
<sequence length="272" mass="30748">MSTGIIASWADAQDDLSAPPPEITTNPDGTKTVVSYGINNQGKKVKIIQRIKEIKVKEKVHPLIAQRRNWIKYGKERNMPPGPDTRTTQLGEKVELNLATSWKEMEKQEEEEKAQEKANLVSSHRIKCRICGGDHYTAKCPFKDTMGETAKGETVETDNTANDQPGKYVPRHLRKDADGNLPKENTRDDSTTLKVSQLNSIVNEDMLRNVLFARYGPLQRATIVRNRDTGESRGFAYVSFATEELAQRALEDLDGKGYHSLILHLEWSKKRK</sequence>
<name>A0ACA9Y5Z0_9ASCO</name>
<keyword evidence="2" id="KW-1185">Reference proteome</keyword>
<accession>A0ACA9Y5Z0</accession>
<dbReference type="Proteomes" id="UP001152531">
    <property type="component" value="Unassembled WGS sequence"/>
</dbReference>
<evidence type="ECO:0000313" key="1">
    <source>
        <dbReference type="EMBL" id="CAH6720197.1"/>
    </source>
</evidence>
<comment type="caution">
    <text evidence="1">The sequence shown here is derived from an EMBL/GenBank/DDBJ whole genome shotgun (WGS) entry which is preliminary data.</text>
</comment>
<keyword evidence="1" id="KW-0648">Protein biosynthesis</keyword>
<gene>
    <name evidence="1" type="primary">TIF35</name>
    <name evidence="1" type="ORF">CLIB1444_03S06568</name>
</gene>